<reference evidence="1" key="1">
    <citation type="submission" date="2023-03" db="EMBL/GenBank/DDBJ databases">
        <title>Edaphobacter sp.</title>
        <authorList>
            <person name="Huber K.J."/>
            <person name="Papendorf J."/>
            <person name="Pilke C."/>
            <person name="Bunk B."/>
            <person name="Sproeer C."/>
            <person name="Pester M."/>
        </authorList>
    </citation>
    <scope>NUCLEOTIDE SEQUENCE</scope>
    <source>
        <strain evidence="1">DSM 110680</strain>
    </source>
</reference>
<accession>A0AAU7DE89</accession>
<dbReference type="RefSeq" id="WP_348261371.1">
    <property type="nucleotide sequence ID" value="NZ_CP121196.1"/>
</dbReference>
<dbReference type="Pfam" id="PF09411">
    <property type="entry name" value="PagL"/>
    <property type="match status" value="1"/>
</dbReference>
<evidence type="ECO:0000313" key="1">
    <source>
        <dbReference type="EMBL" id="XBH16144.1"/>
    </source>
</evidence>
<sequence length="455" mass="52003">MHWGPMVIESLLFNSFENAGNVYTGYWYRTETLTGKWWDRYIASAAEWRWDRWSDNNPALDDYVGHPMMGAITNSIWIQNDPKGMTLDFQNDRAYWHSRMRALAWSTFYSFEWKLGPLGEASIGHNGDHYFYDKGVLTNETGWVELVTTPLGGFGWTIAEDYLDKHVVTKLEDKSHNPILLTMANFLTPARGFANILRFRPPWYRDSRIVKANSFFSDAGEGVTASTAEAMRYASRHHDSGAEAYLAEVEPAPVATAPPNWQGPGGKHEFGAWWGISAMSGHIWGYAGDVKYMPIDLRYSYELYRHHQSWTLRYSPEMTALAMLDWPTPNTTSTGTLFNQRKRVYGSGLSPVGFQADFLPLHRVQPFFSTDGGFIYFSDRVLSPQGSQFMYTIDYGTGVNIFHHKNQAITIGYRYQHLSNANISQHNPGTDANTFYVGVSRFKTKGDQRTERDLR</sequence>
<dbReference type="GO" id="GO:0016787">
    <property type="term" value="F:hydrolase activity"/>
    <property type="evidence" value="ECO:0007669"/>
    <property type="project" value="UniProtKB-KW"/>
</dbReference>
<proteinExistence type="predicted"/>
<gene>
    <name evidence="1" type="ORF">P8935_16395</name>
</gene>
<dbReference type="AlphaFoldDB" id="A0AAU7DE89"/>
<organism evidence="1">
    <name type="scientific">Telmatobacter sp. DSM 110680</name>
    <dbReference type="NCBI Taxonomy" id="3036704"/>
    <lineage>
        <taxon>Bacteria</taxon>
        <taxon>Pseudomonadati</taxon>
        <taxon>Acidobacteriota</taxon>
        <taxon>Terriglobia</taxon>
        <taxon>Terriglobales</taxon>
        <taxon>Acidobacteriaceae</taxon>
        <taxon>Telmatobacter</taxon>
    </lineage>
</organism>
<dbReference type="EMBL" id="CP121196">
    <property type="protein sequence ID" value="XBH16144.1"/>
    <property type="molecule type" value="Genomic_DNA"/>
</dbReference>
<name>A0AAU7DE89_9BACT</name>
<dbReference type="InterPro" id="IPR011250">
    <property type="entry name" value="OMP/PagP_B-barrel"/>
</dbReference>
<keyword evidence="1" id="KW-0378">Hydrolase</keyword>
<protein>
    <submittedName>
        <fullName evidence="1">Acyloxyacyl hydrolase</fullName>
    </submittedName>
</protein>
<dbReference type="SUPFAM" id="SSF56925">
    <property type="entry name" value="OMPA-like"/>
    <property type="match status" value="1"/>
</dbReference>
<dbReference type="InterPro" id="IPR018550">
    <property type="entry name" value="Lipid-A_deacylase-rel"/>
</dbReference>
<dbReference type="Gene3D" id="2.40.160.20">
    <property type="match status" value="1"/>
</dbReference>